<dbReference type="Proteomes" id="UP000510788">
    <property type="component" value="Chromosome"/>
</dbReference>
<accession>A0A9X7TTS4</accession>
<sequence>MIEFKDFTISELFTKMTVKGFSKVTEKMTYSEEGYHVFGQNIKYQYSQKVLLPPKYLFKVDTKKPIFAYASSTGSVGMISESFYRSGNNGAFQALIPKFSNYNYHHMLYILAILRKLFKKKNYTTNINDVPKWIIKLPITKNKKIDFQYMEDRVKALEQDRVKALEQDRVKALENYLLVTGLNNYKLTDEDKKVLSYKPEFRKYKIDDIFKIKKGKRLTKAMI</sequence>
<feature type="domain" description="Type I restriction modification DNA specificity" evidence="1">
    <location>
        <begin position="2"/>
        <end position="167"/>
    </location>
</feature>
<gene>
    <name evidence="2" type="ORF">GTO82_01290</name>
</gene>
<dbReference type="GO" id="GO:0003677">
    <property type="term" value="F:DNA binding"/>
    <property type="evidence" value="ECO:0007669"/>
    <property type="project" value="InterPro"/>
</dbReference>
<organism evidence="2 3">
    <name type="scientific">Lactobacillus johnsonii</name>
    <dbReference type="NCBI Taxonomy" id="33959"/>
    <lineage>
        <taxon>Bacteria</taxon>
        <taxon>Bacillati</taxon>
        <taxon>Bacillota</taxon>
        <taxon>Bacilli</taxon>
        <taxon>Lactobacillales</taxon>
        <taxon>Lactobacillaceae</taxon>
        <taxon>Lactobacillus</taxon>
    </lineage>
</organism>
<dbReference type="AlphaFoldDB" id="A0A9X7TTS4"/>
<proteinExistence type="predicted"/>
<dbReference type="EMBL" id="CP047409">
    <property type="protein sequence ID" value="QLL67583.1"/>
    <property type="molecule type" value="Genomic_DNA"/>
</dbReference>
<name>A0A9X7TTS4_LACJH</name>
<protein>
    <recommendedName>
        <fullName evidence="1">Type I restriction modification DNA specificity domain-containing protein</fullName>
    </recommendedName>
</protein>
<evidence type="ECO:0000313" key="3">
    <source>
        <dbReference type="Proteomes" id="UP000510788"/>
    </source>
</evidence>
<evidence type="ECO:0000313" key="2">
    <source>
        <dbReference type="EMBL" id="QLL67583.1"/>
    </source>
</evidence>
<reference evidence="2 3" key="1">
    <citation type="submission" date="2020-01" db="EMBL/GenBank/DDBJ databases">
        <title>Complete and circular genome sequences of six lactobacillus isolates from horses.</title>
        <authorList>
            <person name="Hassan H.M."/>
        </authorList>
    </citation>
    <scope>NUCLEOTIDE SEQUENCE [LARGE SCALE GENOMIC DNA]</scope>
    <source>
        <strain evidence="2 3">3DG</strain>
    </source>
</reference>
<dbReference type="Pfam" id="PF01420">
    <property type="entry name" value="Methylase_S"/>
    <property type="match status" value="1"/>
</dbReference>
<dbReference type="SUPFAM" id="SSF116734">
    <property type="entry name" value="DNA methylase specificity domain"/>
    <property type="match status" value="1"/>
</dbReference>
<dbReference type="InterPro" id="IPR000055">
    <property type="entry name" value="Restrct_endonuc_typeI_TRD"/>
</dbReference>
<evidence type="ECO:0000259" key="1">
    <source>
        <dbReference type="Pfam" id="PF01420"/>
    </source>
</evidence>
<dbReference type="RefSeq" id="WP_180873500.1">
    <property type="nucleotide sequence ID" value="NZ_CP047409.1"/>
</dbReference>